<dbReference type="AlphaFoldDB" id="A0A1I1T461"/>
<dbReference type="STRING" id="74348.SAMN04488523_101165"/>
<proteinExistence type="predicted"/>
<evidence type="ECO:0000313" key="1">
    <source>
        <dbReference type="EMBL" id="SFD50110.1"/>
    </source>
</evidence>
<name>A0A1I1T461_9RHOB</name>
<dbReference type="EMBL" id="FOMW01000001">
    <property type="protein sequence ID" value="SFD50110.1"/>
    <property type="molecule type" value="Genomic_DNA"/>
</dbReference>
<organism evidence="1 2">
    <name type="scientific">Sulfitobacter brevis</name>
    <dbReference type="NCBI Taxonomy" id="74348"/>
    <lineage>
        <taxon>Bacteria</taxon>
        <taxon>Pseudomonadati</taxon>
        <taxon>Pseudomonadota</taxon>
        <taxon>Alphaproteobacteria</taxon>
        <taxon>Rhodobacterales</taxon>
        <taxon>Roseobacteraceae</taxon>
        <taxon>Sulfitobacter</taxon>
    </lineage>
</organism>
<evidence type="ECO:0008006" key="3">
    <source>
        <dbReference type="Google" id="ProtNLM"/>
    </source>
</evidence>
<evidence type="ECO:0000313" key="2">
    <source>
        <dbReference type="Proteomes" id="UP000198977"/>
    </source>
</evidence>
<gene>
    <name evidence="1" type="ORF">SAMN04488523_101165</name>
</gene>
<dbReference type="SUPFAM" id="SSF52402">
    <property type="entry name" value="Adenine nucleotide alpha hydrolases-like"/>
    <property type="match status" value="1"/>
</dbReference>
<keyword evidence="2" id="KW-1185">Reference proteome</keyword>
<accession>A0A1I1T461</accession>
<protein>
    <recommendedName>
        <fullName evidence="3">Asparagine synthase</fullName>
    </recommendedName>
</protein>
<reference evidence="1 2" key="1">
    <citation type="submission" date="2016-10" db="EMBL/GenBank/DDBJ databases">
        <authorList>
            <person name="de Groot N.N."/>
        </authorList>
    </citation>
    <scope>NUCLEOTIDE SEQUENCE [LARGE SCALE GENOMIC DNA]</scope>
    <source>
        <strain evidence="1 2">DSM 11443</strain>
    </source>
</reference>
<dbReference type="Proteomes" id="UP000198977">
    <property type="component" value="Unassembled WGS sequence"/>
</dbReference>
<sequence>MQAIQACETRGANFARVFRYQYVISPRPIEAPGMRAHGFAGLHVHTGASLRTARLRDVHGKVFGLLLGIAVGPDGLVTQNQHIDSIDLTRSDAFTAIENLLTHFAGRFTLIAAQGRDRRVYGDAVGMNGIVYNPTLQRVAASVPLCIDDAVQDHPDYNHHLCETEGGKYTFFDTRDRRVRRMNPSCYLDLANFAETRFWPPSNGLGPLPSSLTDTYDEIISIASHSTQTLLQSFPCVLPLTGGRDSRLIAAFAGNDMHRAVQIYTHVTNYSSRQDAAIAALVAQTLGGRLCVHDRRITHVPQVRRDRMRDEFQLALGYDAAPPSELRTGVVTHLPFDALVLRGHQTDILRAVFSDFRGPTGRAALRWQVKRLMPVPYARFTNAEEQRFTHRYAAWRDALPYALRDHSTDLMFTELYYPSSVGATFPALNRNFYISPFNSRRLISLAMSIDEQYRHESLAVDDLVYRMNPALHNVPIDYETGASLDDLNDPHYCAAAVQARASRTEARAGGLAQVTAANPWPA</sequence>